<dbReference type="PANTHER" id="PTHR11739">
    <property type="entry name" value="CITRATE SYNTHASE"/>
    <property type="match status" value="1"/>
</dbReference>
<feature type="active site" evidence="6">
    <location>
        <position position="399"/>
    </location>
</feature>
<dbReference type="GO" id="GO:0005975">
    <property type="term" value="P:carbohydrate metabolic process"/>
    <property type="evidence" value="ECO:0007669"/>
    <property type="project" value="TreeGrafter"/>
</dbReference>
<dbReference type="InterPro" id="IPR016142">
    <property type="entry name" value="Citrate_synth-like_lrg_a-sub"/>
</dbReference>
<dbReference type="HOGENOM" id="CLU_025068_2_2_9"/>
<keyword evidence="8" id="KW-1185">Reference proteome</keyword>
<evidence type="ECO:0000313" key="8">
    <source>
        <dbReference type="Proteomes" id="UP000001551"/>
    </source>
</evidence>
<dbReference type="SUPFAM" id="SSF48256">
    <property type="entry name" value="Citrate synthase"/>
    <property type="match status" value="1"/>
</dbReference>
<dbReference type="GO" id="GO:0005829">
    <property type="term" value="C:cytosol"/>
    <property type="evidence" value="ECO:0007669"/>
    <property type="project" value="TreeGrafter"/>
</dbReference>
<dbReference type="GO" id="GO:0006099">
    <property type="term" value="P:tricarboxylic acid cycle"/>
    <property type="evidence" value="ECO:0007669"/>
    <property type="project" value="UniProtKB-UniPathway"/>
</dbReference>
<dbReference type="EMBL" id="CP002400">
    <property type="protein sequence ID" value="ADU26344.1"/>
    <property type="molecule type" value="Genomic_DNA"/>
</dbReference>
<sequence length="466" mass="52176">MQETISQNQTDIEHGISEASFKKLCDEFRKYNHIDPKLFETYHVKRGLRNEDGTGVLTGLTLICNVHGYMIDDNEKVPVEGDLIYRGISIKDLVAGCETENRFGFEEVIWLLLFGHLPDATTLENFTKILANCRELPNYFTEDVLMKAPSANIMNQLGQAVLALYAYDRNPDENTVVNVLRQSIWLIARMPTIMVNAYQVKRRHFDHETMFIHPLESGHSTAESILATMRSDKKFTDQEAKLLDLCLMLHAEHGGGNNSSFTCRVLSSTGSDTYAAISGAIGSLKGPRHGGANIKVMQMMDYIKEGVEDWNDDDEIADFLAKILRKEAGDGAGLIYGMGHAVYTLSDPRAVILKKYAKKLADQTEHAEEFHLLESVERLAPAVFAQVKGSDKNICANVDLYSGMVYKVLGVPPELYTPLFAVARIAGWCAHRIEEMTTSNRIMRPAYKAVSTMQAYVPLAEREPLL</sequence>
<feature type="active site" evidence="6">
    <location>
        <position position="340"/>
    </location>
</feature>
<organism evidence="7 8">
    <name type="scientific">Ethanoligenens harbinense (strain DSM 18485 / JCM 12961 / CGMCC 1.5033 / YUAN-3)</name>
    <dbReference type="NCBI Taxonomy" id="663278"/>
    <lineage>
        <taxon>Bacteria</taxon>
        <taxon>Bacillati</taxon>
        <taxon>Bacillota</taxon>
        <taxon>Clostridia</taxon>
        <taxon>Eubacteriales</taxon>
        <taxon>Oscillospiraceae</taxon>
        <taxon>Ethanoligenens</taxon>
    </lineage>
</organism>
<dbReference type="AlphaFoldDB" id="E6U2X7"/>
<reference evidence="7 8" key="1">
    <citation type="submission" date="2010-12" db="EMBL/GenBank/DDBJ databases">
        <title>Complete sequence of Ethanoligenens harbinense YUAN-3.</title>
        <authorList>
            <person name="Lucas S."/>
            <person name="Copeland A."/>
            <person name="Lapidus A."/>
            <person name="Cheng J.-F."/>
            <person name="Bruce D."/>
            <person name="Goodwin L."/>
            <person name="Pitluck S."/>
            <person name="Chertkov O."/>
            <person name="Misra M."/>
            <person name="Detter J.C."/>
            <person name="Han C."/>
            <person name="Tapia R."/>
            <person name="Land M."/>
            <person name="Hauser L."/>
            <person name="Jeffries C."/>
            <person name="Kyrpides N."/>
            <person name="Ivanova N."/>
            <person name="Mikhailova N."/>
            <person name="Wang A."/>
            <person name="Mouttaki H."/>
            <person name="He Z."/>
            <person name="Zhou J."/>
            <person name="Hemme C.L."/>
            <person name="Woyke T."/>
        </authorList>
    </citation>
    <scope>NUCLEOTIDE SEQUENCE [LARGE SCALE GENOMIC DNA]</scope>
    <source>
        <strain evidence="8">DSM 18485 / JCM 12961 / CGMCC 1.5033 / YUAN-3</strain>
    </source>
</reference>
<dbReference type="InterPro" id="IPR002020">
    <property type="entry name" value="Citrate_synthase"/>
</dbReference>
<dbReference type="KEGG" id="eha:Ethha_0775"/>
<dbReference type="PANTHER" id="PTHR11739:SF4">
    <property type="entry name" value="CITRATE SYNTHASE, PEROXISOMAL"/>
    <property type="match status" value="1"/>
</dbReference>
<protein>
    <recommendedName>
        <fullName evidence="5">Citrate synthase</fullName>
    </recommendedName>
</protein>
<dbReference type="eggNOG" id="COG0372">
    <property type="taxonomic scope" value="Bacteria"/>
</dbReference>
<keyword evidence="3 5" id="KW-0808">Transferase</keyword>
<evidence type="ECO:0000256" key="4">
    <source>
        <dbReference type="ARBA" id="ARBA00049288"/>
    </source>
</evidence>
<dbReference type="CDD" id="cd06113">
    <property type="entry name" value="citrate_synt_like_1_2"/>
    <property type="match status" value="1"/>
</dbReference>
<dbReference type="InterPro" id="IPR024176">
    <property type="entry name" value="Citrate_synthase_bac-typ"/>
</dbReference>
<evidence type="ECO:0000256" key="3">
    <source>
        <dbReference type="ARBA" id="ARBA00022679"/>
    </source>
</evidence>
<evidence type="ECO:0000313" key="7">
    <source>
        <dbReference type="EMBL" id="ADU26344.1"/>
    </source>
</evidence>
<dbReference type="Proteomes" id="UP000001551">
    <property type="component" value="Chromosome"/>
</dbReference>
<comment type="catalytic activity">
    <reaction evidence="4">
        <text>oxaloacetate + acetyl-CoA + H2O = citrate + CoA + H(+)</text>
        <dbReference type="Rhea" id="RHEA:16845"/>
        <dbReference type="ChEBI" id="CHEBI:15377"/>
        <dbReference type="ChEBI" id="CHEBI:15378"/>
        <dbReference type="ChEBI" id="CHEBI:16452"/>
        <dbReference type="ChEBI" id="CHEBI:16947"/>
        <dbReference type="ChEBI" id="CHEBI:57287"/>
        <dbReference type="ChEBI" id="CHEBI:57288"/>
        <dbReference type="EC" id="2.3.3.16"/>
    </reaction>
</comment>
<gene>
    <name evidence="7" type="ordered locus">Ethha_0775</name>
</gene>
<dbReference type="Pfam" id="PF00285">
    <property type="entry name" value="Citrate_synt"/>
    <property type="match status" value="1"/>
</dbReference>
<dbReference type="UniPathway" id="UPA00223"/>
<dbReference type="PRINTS" id="PR00143">
    <property type="entry name" value="CITRTSNTHASE"/>
</dbReference>
<dbReference type="GO" id="GO:0036440">
    <property type="term" value="F:citrate synthase activity"/>
    <property type="evidence" value="ECO:0007669"/>
    <property type="project" value="UniProtKB-EC"/>
</dbReference>
<dbReference type="InterPro" id="IPR036969">
    <property type="entry name" value="Citrate_synthase_sf"/>
</dbReference>
<comment type="pathway">
    <text evidence="1">Carbohydrate metabolism; tricarboxylic acid cycle.</text>
</comment>
<proteinExistence type="inferred from homology"/>
<evidence type="ECO:0000256" key="6">
    <source>
        <dbReference type="PIRSR" id="PIRSR001369-1"/>
    </source>
</evidence>
<evidence type="ECO:0000256" key="1">
    <source>
        <dbReference type="ARBA" id="ARBA00005163"/>
    </source>
</evidence>
<dbReference type="STRING" id="663278.Ethha_0775"/>
<accession>E6U2X7</accession>
<dbReference type="InterPro" id="IPR016143">
    <property type="entry name" value="Citrate_synth-like_sm_a-sub"/>
</dbReference>
<dbReference type="Gene3D" id="1.10.580.10">
    <property type="entry name" value="Citrate Synthase, domain 1"/>
    <property type="match status" value="1"/>
</dbReference>
<evidence type="ECO:0000256" key="2">
    <source>
        <dbReference type="ARBA" id="ARBA00010566"/>
    </source>
</evidence>
<dbReference type="PIRSF" id="PIRSF001369">
    <property type="entry name" value="Citrate_synth"/>
    <property type="match status" value="1"/>
</dbReference>
<dbReference type="RefSeq" id="WP_013484714.1">
    <property type="nucleotide sequence ID" value="NC_014828.1"/>
</dbReference>
<dbReference type="Gene3D" id="1.10.230.10">
    <property type="entry name" value="Cytochrome P450-Terp, domain 2"/>
    <property type="match status" value="1"/>
</dbReference>
<dbReference type="NCBIfam" id="NF010635">
    <property type="entry name" value="PRK14032.1"/>
    <property type="match status" value="1"/>
</dbReference>
<name>E6U2X7_ETHHY</name>
<evidence type="ECO:0000256" key="5">
    <source>
        <dbReference type="PIRNR" id="PIRNR001369"/>
    </source>
</evidence>
<comment type="similarity">
    <text evidence="2 5">Belongs to the citrate synthase family.</text>
</comment>